<feature type="coiled-coil region" evidence="4">
    <location>
        <begin position="100"/>
        <end position="156"/>
    </location>
</feature>
<evidence type="ECO:0000256" key="1">
    <source>
        <dbReference type="ARBA" id="ARBA00004196"/>
    </source>
</evidence>
<evidence type="ECO:0000313" key="7">
    <source>
        <dbReference type="Proteomes" id="UP000502248"/>
    </source>
</evidence>
<evidence type="ECO:0000313" key="6">
    <source>
        <dbReference type="EMBL" id="QJD88169.1"/>
    </source>
</evidence>
<dbReference type="SUPFAM" id="SSF111369">
    <property type="entry name" value="HlyD-like secretion proteins"/>
    <property type="match status" value="1"/>
</dbReference>
<gene>
    <name evidence="6" type="ORF">HH215_15435</name>
</gene>
<dbReference type="AlphaFoldDB" id="A0A7Z2VS42"/>
<comment type="subcellular location">
    <subcellularLocation>
        <location evidence="1">Cell envelope</location>
    </subcellularLocation>
</comment>
<dbReference type="GO" id="GO:0016020">
    <property type="term" value="C:membrane"/>
    <property type="evidence" value="ECO:0007669"/>
    <property type="project" value="InterPro"/>
</dbReference>
<evidence type="ECO:0000256" key="3">
    <source>
        <dbReference type="ARBA" id="ARBA00023054"/>
    </source>
</evidence>
<dbReference type="InterPro" id="IPR050465">
    <property type="entry name" value="UPF0194_transport"/>
</dbReference>
<proteinExistence type="inferred from homology"/>
<accession>A0A7Z2VS42</accession>
<dbReference type="GO" id="GO:0030313">
    <property type="term" value="C:cell envelope"/>
    <property type="evidence" value="ECO:0007669"/>
    <property type="project" value="UniProtKB-SubCell"/>
</dbReference>
<keyword evidence="3 4" id="KW-0175">Coiled coil</keyword>
<name>A0A7Z2VS42_9BACL</name>
<dbReference type="NCBIfam" id="TIGR01730">
    <property type="entry name" value="RND_mfp"/>
    <property type="match status" value="1"/>
</dbReference>
<reference evidence="6 7" key="1">
    <citation type="submission" date="2020-04" db="EMBL/GenBank/DDBJ databases">
        <title>Genome sequencing of novel species.</title>
        <authorList>
            <person name="Heo J."/>
            <person name="Kim S.-J."/>
            <person name="Kim J.-S."/>
            <person name="Hong S.-B."/>
            <person name="Kwon S.-W."/>
        </authorList>
    </citation>
    <scope>NUCLEOTIDE SEQUENCE [LARGE SCALE GENOMIC DNA]</scope>
    <source>
        <strain evidence="6 7">MFER-1</strain>
    </source>
</reference>
<dbReference type="GO" id="GO:0022857">
    <property type="term" value="F:transmembrane transporter activity"/>
    <property type="evidence" value="ECO:0007669"/>
    <property type="project" value="InterPro"/>
</dbReference>
<keyword evidence="7" id="KW-1185">Reference proteome</keyword>
<comment type="similarity">
    <text evidence="2">Belongs to the membrane fusion protein (MFP) (TC 8.A.1) family.</text>
</comment>
<dbReference type="InterPro" id="IPR006143">
    <property type="entry name" value="RND_pump_MFP"/>
</dbReference>
<dbReference type="Gene3D" id="2.40.420.20">
    <property type="match status" value="1"/>
</dbReference>
<sequence>MAASVSLLAGCSLLPAEEHSENLLSIQPPKISQKPEYAVKRGTLESKVSGSGKLMSEKEENLVFTEENRRIVGVYVKAGDKVKKGQLLAELDAGDTESRILRKEIELEKAELDIKAAMRDSQDNDEIMLRKQQLEYELMKQDLAELRKELAGLILTAPYDGTIVSFTAEKGDLAKAYEKVGKIADMSSLVVAVQFGSSDLASIAPGMETLVGINTAGDHAGTVRRLPVGSAGADEDSLDSYALIDLKKLPANVQHGTPLSASVIVERRENALYIPVAALRKQNSRNYVLVSNADGSKGEVDVELGVQTTTDVEIIKGLREGQKVVGK</sequence>
<evidence type="ECO:0000256" key="2">
    <source>
        <dbReference type="ARBA" id="ARBA00009477"/>
    </source>
</evidence>
<dbReference type="PANTHER" id="PTHR32347:SF23">
    <property type="entry name" value="BLL5650 PROTEIN"/>
    <property type="match status" value="1"/>
</dbReference>
<feature type="domain" description="Multidrug resistance protein MdtA-like C-terminal permuted SH3" evidence="5">
    <location>
        <begin position="270"/>
        <end position="325"/>
    </location>
</feature>
<dbReference type="Gene3D" id="2.40.50.100">
    <property type="match status" value="1"/>
</dbReference>
<organism evidence="6 7">
    <name type="scientific">Cohnella herbarum</name>
    <dbReference type="NCBI Taxonomy" id="2728023"/>
    <lineage>
        <taxon>Bacteria</taxon>
        <taxon>Bacillati</taxon>
        <taxon>Bacillota</taxon>
        <taxon>Bacilli</taxon>
        <taxon>Bacillales</taxon>
        <taxon>Paenibacillaceae</taxon>
        <taxon>Cohnella</taxon>
    </lineage>
</organism>
<protein>
    <submittedName>
        <fullName evidence="6">Efflux RND transporter periplasmic adaptor subunit</fullName>
    </submittedName>
</protein>
<evidence type="ECO:0000256" key="4">
    <source>
        <dbReference type="SAM" id="Coils"/>
    </source>
</evidence>
<dbReference type="EMBL" id="CP051680">
    <property type="protein sequence ID" value="QJD88169.1"/>
    <property type="molecule type" value="Genomic_DNA"/>
</dbReference>
<evidence type="ECO:0000259" key="5">
    <source>
        <dbReference type="Pfam" id="PF25967"/>
    </source>
</evidence>
<dbReference type="InterPro" id="IPR058627">
    <property type="entry name" value="MdtA-like_C"/>
</dbReference>
<dbReference type="Pfam" id="PF25967">
    <property type="entry name" value="RND-MFP_C"/>
    <property type="match status" value="1"/>
</dbReference>
<dbReference type="PANTHER" id="PTHR32347">
    <property type="entry name" value="EFFLUX SYSTEM COMPONENT YKNX-RELATED"/>
    <property type="match status" value="1"/>
</dbReference>
<dbReference type="Proteomes" id="UP000502248">
    <property type="component" value="Chromosome"/>
</dbReference>
<dbReference type="KEGG" id="cheb:HH215_15435"/>